<dbReference type="InterPro" id="IPR036390">
    <property type="entry name" value="WH_DNA-bd_sf"/>
</dbReference>
<dbReference type="EMBL" id="CP118101">
    <property type="protein sequence ID" value="WDH84611.1"/>
    <property type="molecule type" value="Genomic_DNA"/>
</dbReference>
<evidence type="ECO:0000313" key="2">
    <source>
        <dbReference type="EMBL" id="WDH84611.1"/>
    </source>
</evidence>
<organism evidence="2 3">
    <name type="scientific">Paenibacillus urinalis</name>
    <dbReference type="NCBI Taxonomy" id="521520"/>
    <lineage>
        <taxon>Bacteria</taxon>
        <taxon>Bacillati</taxon>
        <taxon>Bacillota</taxon>
        <taxon>Bacilli</taxon>
        <taxon>Bacillales</taxon>
        <taxon>Paenibacillaceae</taxon>
        <taxon>Paenibacillus</taxon>
    </lineage>
</organism>
<dbReference type="Gene3D" id="1.10.10.10">
    <property type="entry name" value="Winged helix-like DNA-binding domain superfamily/Winged helix DNA-binding domain"/>
    <property type="match status" value="1"/>
</dbReference>
<dbReference type="InterPro" id="IPR011991">
    <property type="entry name" value="ArsR-like_HTH"/>
</dbReference>
<evidence type="ECO:0000313" key="3">
    <source>
        <dbReference type="Proteomes" id="UP001220962"/>
    </source>
</evidence>
<dbReference type="RefSeq" id="WP_205053316.1">
    <property type="nucleotide sequence ID" value="NZ_CP118101.1"/>
</dbReference>
<dbReference type="Pfam" id="PF12840">
    <property type="entry name" value="HTH_20"/>
    <property type="match status" value="1"/>
</dbReference>
<dbReference type="AlphaFoldDB" id="A0AAX3N4D8"/>
<proteinExistence type="predicted"/>
<dbReference type="CDD" id="cd00090">
    <property type="entry name" value="HTH_ARSR"/>
    <property type="match status" value="1"/>
</dbReference>
<reference evidence="2" key="1">
    <citation type="submission" date="2023-02" db="EMBL/GenBank/DDBJ databases">
        <title>Pathogen: clinical or host-associated sample.</title>
        <authorList>
            <person name="Hergert J."/>
            <person name="Casey R."/>
            <person name="Wagner J."/>
            <person name="Young E.L."/>
            <person name="Oakeson K.F."/>
        </authorList>
    </citation>
    <scope>NUCLEOTIDE SEQUENCE</scope>
    <source>
        <strain evidence="2">2022CK-00830</strain>
    </source>
</reference>
<evidence type="ECO:0000256" key="1">
    <source>
        <dbReference type="ARBA" id="ARBA00023125"/>
    </source>
</evidence>
<dbReference type="GO" id="GO:0003677">
    <property type="term" value="F:DNA binding"/>
    <property type="evidence" value="ECO:0007669"/>
    <property type="project" value="UniProtKB-KW"/>
</dbReference>
<accession>A0AAX3N4D8</accession>
<dbReference type="SUPFAM" id="SSF46785">
    <property type="entry name" value="Winged helix' DNA-binding domain"/>
    <property type="match status" value="1"/>
</dbReference>
<keyword evidence="1" id="KW-0238">DNA-binding</keyword>
<dbReference type="InterPro" id="IPR036388">
    <property type="entry name" value="WH-like_DNA-bd_sf"/>
</dbReference>
<protein>
    <submittedName>
        <fullName evidence="2">Helix-turn-helix domain-containing protein</fullName>
    </submittedName>
</protein>
<dbReference type="Proteomes" id="UP001220962">
    <property type="component" value="Chromosome"/>
</dbReference>
<name>A0AAX3N4D8_9BACL</name>
<sequence length="188" mass="21570">MNNKVLTTMEEVKTYSDPYRLQILNVFHRLGKPATVKEVADELGELPAKVYYHVKKLEKVGLLSLVETREINGIIAKYYEVFPGEIIVSRGTKEDEPMRQVVASENASHITALFEQNKQSFVQRLDAGDPSSAHLLNRSIYATEEEAKELYAQIVKLCEPYFMKRREKGMNTYEVFATVVEQMKTMKS</sequence>
<gene>
    <name evidence="2" type="ORF">PUW23_10525</name>
</gene>